<proteinExistence type="predicted"/>
<evidence type="ECO:0000313" key="1">
    <source>
        <dbReference type="EMBL" id="SHM44033.1"/>
    </source>
</evidence>
<evidence type="ECO:0000313" key="2">
    <source>
        <dbReference type="Proteomes" id="UP000184028"/>
    </source>
</evidence>
<dbReference type="OrthoDB" id="793715at2"/>
<dbReference type="RefSeq" id="WP_068844343.1">
    <property type="nucleotide sequence ID" value="NZ_FRBT01000006.1"/>
</dbReference>
<dbReference type="Proteomes" id="UP000184028">
    <property type="component" value="Unassembled WGS sequence"/>
</dbReference>
<dbReference type="EMBL" id="FRBT01000006">
    <property type="protein sequence ID" value="SHM44033.1"/>
    <property type="molecule type" value="Genomic_DNA"/>
</dbReference>
<sequence length="79" mass="8502">MAYDKSKIQGASGLLGDKRAINADWRFVGQELTIAQISPDLKTRLRANILGYGLAAAATPKTIWAEIYDTVATGNSLGY</sequence>
<gene>
    <name evidence="1" type="ORF">SAMN05444484_10641</name>
</gene>
<keyword evidence="2" id="KW-1185">Reference proteome</keyword>
<organism evidence="1 2">
    <name type="scientific">Flavobacterium chilense</name>
    <dbReference type="NCBI Taxonomy" id="946677"/>
    <lineage>
        <taxon>Bacteria</taxon>
        <taxon>Pseudomonadati</taxon>
        <taxon>Bacteroidota</taxon>
        <taxon>Flavobacteriia</taxon>
        <taxon>Flavobacteriales</taxon>
        <taxon>Flavobacteriaceae</taxon>
        <taxon>Flavobacterium</taxon>
    </lineage>
</organism>
<protein>
    <submittedName>
        <fullName evidence="1">Uncharacterized protein</fullName>
    </submittedName>
</protein>
<reference evidence="2" key="1">
    <citation type="submission" date="2016-11" db="EMBL/GenBank/DDBJ databases">
        <authorList>
            <person name="Varghese N."/>
            <person name="Submissions S."/>
        </authorList>
    </citation>
    <scope>NUCLEOTIDE SEQUENCE [LARGE SCALE GENOMIC DNA]</scope>
    <source>
        <strain evidence="2">DSM 24724</strain>
    </source>
</reference>
<accession>A0A1M7ITU0</accession>
<name>A0A1M7ITU0_9FLAO</name>
<dbReference type="AlphaFoldDB" id="A0A1M7ITU0"/>